<name>A0ABN0XBZ8_9ALTE</name>
<keyword evidence="3" id="KW-1185">Reference proteome</keyword>
<proteinExistence type="predicted"/>
<dbReference type="Proteomes" id="UP001501757">
    <property type="component" value="Unassembled WGS sequence"/>
</dbReference>
<reference evidence="2 3" key="1">
    <citation type="journal article" date="2019" name="Int. J. Syst. Evol. Microbiol.">
        <title>The Global Catalogue of Microorganisms (GCM) 10K type strain sequencing project: providing services to taxonomists for standard genome sequencing and annotation.</title>
        <authorList>
            <consortium name="The Broad Institute Genomics Platform"/>
            <consortium name="The Broad Institute Genome Sequencing Center for Infectious Disease"/>
            <person name="Wu L."/>
            <person name="Ma J."/>
        </authorList>
    </citation>
    <scope>NUCLEOTIDE SEQUENCE [LARGE SCALE GENOMIC DNA]</scope>
    <source>
        <strain evidence="2 3">JCM 13378</strain>
    </source>
</reference>
<feature type="region of interest" description="Disordered" evidence="1">
    <location>
        <begin position="35"/>
        <end position="82"/>
    </location>
</feature>
<dbReference type="RefSeq" id="WP_343845384.1">
    <property type="nucleotide sequence ID" value="NZ_BAAAEI010000014.1"/>
</dbReference>
<evidence type="ECO:0000256" key="1">
    <source>
        <dbReference type="SAM" id="MobiDB-lite"/>
    </source>
</evidence>
<accession>A0ABN0XBZ8</accession>
<sequence>MKFKISFLVLLASLGIAYFLFISSDNKVNLSEENSSLADGLGDKGSTSQVLSSIESSPNQLDDQTEPELAKPVSDLSPSYDSVMAPPQVQNEAVIESFDQLLTEKDGKIFMDARPVELMELDNLSLMVSNLSAHLTSSSSARVMADLSGSVKRYTTERNDVVMHDMQCSNVVCGLMLESYEMVSIQDALNDISSSESFKQNTRGGVMRILEENGIYYGVIVTSISDTNITIK</sequence>
<protein>
    <submittedName>
        <fullName evidence="2">Uncharacterized protein</fullName>
    </submittedName>
</protein>
<gene>
    <name evidence="2" type="ORF">GCM10009092_25750</name>
</gene>
<organism evidence="2 3">
    <name type="scientific">Bowmanella denitrificans</name>
    <dbReference type="NCBI Taxonomy" id="366582"/>
    <lineage>
        <taxon>Bacteria</taxon>
        <taxon>Pseudomonadati</taxon>
        <taxon>Pseudomonadota</taxon>
        <taxon>Gammaproteobacteria</taxon>
        <taxon>Alteromonadales</taxon>
        <taxon>Alteromonadaceae</taxon>
        <taxon>Bowmanella</taxon>
    </lineage>
</organism>
<evidence type="ECO:0000313" key="2">
    <source>
        <dbReference type="EMBL" id="GAA0360383.1"/>
    </source>
</evidence>
<evidence type="ECO:0000313" key="3">
    <source>
        <dbReference type="Proteomes" id="UP001501757"/>
    </source>
</evidence>
<comment type="caution">
    <text evidence="2">The sequence shown here is derived from an EMBL/GenBank/DDBJ whole genome shotgun (WGS) entry which is preliminary data.</text>
</comment>
<feature type="compositionally biased region" description="Polar residues" evidence="1">
    <location>
        <begin position="45"/>
        <end position="62"/>
    </location>
</feature>
<dbReference type="EMBL" id="BAAAEI010000014">
    <property type="protein sequence ID" value="GAA0360383.1"/>
    <property type="molecule type" value="Genomic_DNA"/>
</dbReference>